<name>A0A6I4U4T8_9SPHN</name>
<reference evidence="1 2" key="1">
    <citation type="submission" date="2019-12" db="EMBL/GenBank/DDBJ databases">
        <title>Genomic-based taxomic classification of the family Erythrobacteraceae.</title>
        <authorList>
            <person name="Xu L."/>
        </authorList>
    </citation>
    <scope>NUCLEOTIDE SEQUENCE [LARGE SCALE GENOMIC DNA]</scope>
    <source>
        <strain evidence="1 2">LMG 29519</strain>
    </source>
</reference>
<dbReference type="OrthoDB" id="7506512at2"/>
<protein>
    <submittedName>
        <fullName evidence="1">Gene transfer agent family protein</fullName>
    </submittedName>
</protein>
<sequence>MANPERGEATLRIGARDCILRPSYAALLAAEEDLGPLFGLVERASQGQLRLAETSALFWHCLVEREEVSRERVGEAIAAMGLAKASQPLRALLAQILKGGG</sequence>
<keyword evidence="2" id="KW-1185">Reference proteome</keyword>
<dbReference type="EMBL" id="WTYR01000001">
    <property type="protein sequence ID" value="MXP11020.1"/>
    <property type="molecule type" value="Genomic_DNA"/>
</dbReference>
<dbReference type="AlphaFoldDB" id="A0A6I4U4T8"/>
<dbReference type="Proteomes" id="UP000429229">
    <property type="component" value="Unassembled WGS sequence"/>
</dbReference>
<dbReference type="Pfam" id="PF11836">
    <property type="entry name" value="Phage_TAC_11"/>
    <property type="match status" value="1"/>
</dbReference>
<accession>A0A6I4U4T8</accession>
<evidence type="ECO:0000313" key="2">
    <source>
        <dbReference type="Proteomes" id="UP000429229"/>
    </source>
</evidence>
<proteinExistence type="predicted"/>
<comment type="caution">
    <text evidence="1">The sequence shown here is derived from an EMBL/GenBank/DDBJ whole genome shotgun (WGS) entry which is preliminary data.</text>
</comment>
<gene>
    <name evidence="1" type="ORF">GRI68_12605</name>
</gene>
<dbReference type="RefSeq" id="WP_160617595.1">
    <property type="nucleotide sequence ID" value="NZ_WTYR01000001.1"/>
</dbReference>
<evidence type="ECO:0000313" key="1">
    <source>
        <dbReference type="EMBL" id="MXP11020.1"/>
    </source>
</evidence>
<dbReference type="InterPro" id="IPR021791">
    <property type="entry name" value="Phage_TAC_11"/>
</dbReference>
<organism evidence="1 2">
    <name type="scientific">Alteriqipengyuania halimionae</name>
    <dbReference type="NCBI Taxonomy" id="1926630"/>
    <lineage>
        <taxon>Bacteria</taxon>
        <taxon>Pseudomonadati</taxon>
        <taxon>Pseudomonadota</taxon>
        <taxon>Alphaproteobacteria</taxon>
        <taxon>Sphingomonadales</taxon>
        <taxon>Erythrobacteraceae</taxon>
        <taxon>Alteriqipengyuania</taxon>
    </lineage>
</organism>